<evidence type="ECO:0000256" key="2">
    <source>
        <dbReference type="ARBA" id="ARBA00022737"/>
    </source>
</evidence>
<evidence type="ECO:0000256" key="1">
    <source>
        <dbReference type="ARBA" id="ARBA00022441"/>
    </source>
</evidence>
<dbReference type="Pfam" id="PF01344">
    <property type="entry name" value="Kelch_1"/>
    <property type="match status" value="1"/>
</dbReference>
<dbReference type="InterPro" id="IPR037293">
    <property type="entry name" value="Gal_Oxidase_central_sf"/>
</dbReference>
<dbReference type="SUPFAM" id="SSF117281">
    <property type="entry name" value="Kelch motif"/>
    <property type="match status" value="1"/>
</dbReference>
<dbReference type="AlphaFoldDB" id="A0A815ZNR1"/>
<dbReference type="Gene3D" id="2.130.10.80">
    <property type="entry name" value="Galactose oxidase/kelch, beta-propeller"/>
    <property type="match status" value="1"/>
</dbReference>
<dbReference type="Gene3D" id="2.120.10.80">
    <property type="entry name" value="Kelch-type beta propeller"/>
    <property type="match status" value="1"/>
</dbReference>
<dbReference type="InterPro" id="IPR006652">
    <property type="entry name" value="Kelch_1"/>
</dbReference>
<accession>A0A815ZNR1</accession>
<dbReference type="PANTHER" id="PTHR46344">
    <property type="entry name" value="OS02G0202900 PROTEIN"/>
    <property type="match status" value="1"/>
</dbReference>
<keyword evidence="5" id="KW-1185">Reference proteome</keyword>
<gene>
    <name evidence="3" type="ORF">BJG266_LOCUS49215</name>
    <name evidence="4" type="ORF">QVE165_LOCUS66294</name>
</gene>
<comment type="caution">
    <text evidence="3">The sequence shown here is derived from an EMBL/GenBank/DDBJ whole genome shotgun (WGS) entry which is preliminary data.</text>
</comment>
<dbReference type="EMBL" id="CAJNOM010007653">
    <property type="protein sequence ID" value="CAF1676491.1"/>
    <property type="molecule type" value="Genomic_DNA"/>
</dbReference>
<sequence>GTHYDHSKSAELYNPSTGTWTTTSNMGYAREYHTASVLLNGEVLVTGGQNGNISLHSAELYNPSTDTWTTTSNMTITRSSHTASVLSNGKILVTGGSGNSHPNSAELYELFETN</sequence>
<protein>
    <submittedName>
        <fullName evidence="3">Uncharacterized protein</fullName>
    </submittedName>
</protein>
<dbReference type="PANTHER" id="PTHR46344:SF27">
    <property type="entry name" value="KELCH REPEAT SUPERFAMILY PROTEIN"/>
    <property type="match status" value="1"/>
</dbReference>
<dbReference type="Proteomes" id="UP000663832">
    <property type="component" value="Unassembled WGS sequence"/>
</dbReference>
<evidence type="ECO:0000313" key="3">
    <source>
        <dbReference type="EMBL" id="CAF1586572.1"/>
    </source>
</evidence>
<reference evidence="3" key="1">
    <citation type="submission" date="2021-02" db="EMBL/GenBank/DDBJ databases">
        <authorList>
            <person name="Nowell W R."/>
        </authorList>
    </citation>
    <scope>NUCLEOTIDE SEQUENCE</scope>
</reference>
<keyword evidence="2" id="KW-0677">Repeat</keyword>
<dbReference type="Proteomes" id="UP000663877">
    <property type="component" value="Unassembled WGS sequence"/>
</dbReference>
<keyword evidence="1" id="KW-0880">Kelch repeat</keyword>
<feature type="non-terminal residue" evidence="3">
    <location>
        <position position="1"/>
    </location>
</feature>
<name>A0A815ZNR1_9BILA</name>
<dbReference type="InterPro" id="IPR015915">
    <property type="entry name" value="Kelch-typ_b-propeller"/>
</dbReference>
<dbReference type="SMART" id="SM00612">
    <property type="entry name" value="Kelch"/>
    <property type="match status" value="2"/>
</dbReference>
<evidence type="ECO:0000313" key="4">
    <source>
        <dbReference type="EMBL" id="CAF1676491.1"/>
    </source>
</evidence>
<organism evidence="3 6">
    <name type="scientific">Adineta steineri</name>
    <dbReference type="NCBI Taxonomy" id="433720"/>
    <lineage>
        <taxon>Eukaryota</taxon>
        <taxon>Metazoa</taxon>
        <taxon>Spiralia</taxon>
        <taxon>Gnathifera</taxon>
        <taxon>Rotifera</taxon>
        <taxon>Eurotatoria</taxon>
        <taxon>Bdelloidea</taxon>
        <taxon>Adinetida</taxon>
        <taxon>Adinetidae</taxon>
        <taxon>Adineta</taxon>
    </lineage>
</organism>
<dbReference type="OrthoDB" id="10054712at2759"/>
<proteinExistence type="predicted"/>
<evidence type="ECO:0000313" key="5">
    <source>
        <dbReference type="Proteomes" id="UP000663832"/>
    </source>
</evidence>
<evidence type="ECO:0000313" key="6">
    <source>
        <dbReference type="Proteomes" id="UP000663877"/>
    </source>
</evidence>
<dbReference type="EMBL" id="CAJNOI010007221">
    <property type="protein sequence ID" value="CAF1586572.1"/>
    <property type="molecule type" value="Genomic_DNA"/>
</dbReference>